<dbReference type="Pfam" id="PF01512">
    <property type="entry name" value="Complex1_51K"/>
    <property type="match status" value="1"/>
</dbReference>
<dbReference type="EMBL" id="JAEPDI010000024">
    <property type="protein sequence ID" value="MCG7941286.1"/>
    <property type="molecule type" value="Genomic_DNA"/>
</dbReference>
<evidence type="ECO:0000313" key="11">
    <source>
        <dbReference type="EMBL" id="MCG7941286.1"/>
    </source>
</evidence>
<dbReference type="AlphaFoldDB" id="A0A9E4K7H7"/>
<dbReference type="NCBIfam" id="TIGR01945">
    <property type="entry name" value="rnfC"/>
    <property type="match status" value="1"/>
</dbReference>
<evidence type="ECO:0000313" key="12">
    <source>
        <dbReference type="Proteomes" id="UP000886687"/>
    </source>
</evidence>
<evidence type="ECO:0000256" key="3">
    <source>
        <dbReference type="ARBA" id="ARBA00022723"/>
    </source>
</evidence>
<keyword evidence="8" id="KW-0472">Membrane</keyword>
<feature type="compositionally biased region" description="Polar residues" evidence="9">
    <location>
        <begin position="523"/>
        <end position="540"/>
    </location>
</feature>
<dbReference type="InterPro" id="IPR019554">
    <property type="entry name" value="Soluble_ligand-bd"/>
</dbReference>
<dbReference type="SUPFAM" id="SSF142019">
    <property type="entry name" value="Nqo1 FMN-binding domain-like"/>
    <property type="match status" value="1"/>
</dbReference>
<comment type="similarity">
    <text evidence="8">Belongs to the 4Fe4S bacterial-type ferredoxin family. RnfC subfamily.</text>
</comment>
<dbReference type="GO" id="GO:0046872">
    <property type="term" value="F:metal ion binding"/>
    <property type="evidence" value="ECO:0007669"/>
    <property type="project" value="UniProtKB-KW"/>
</dbReference>
<keyword evidence="8" id="KW-0997">Cell inner membrane</keyword>
<dbReference type="PROSITE" id="PS51379">
    <property type="entry name" value="4FE4S_FER_2"/>
    <property type="match status" value="2"/>
</dbReference>
<dbReference type="Gene3D" id="3.10.20.600">
    <property type="match status" value="1"/>
</dbReference>
<gene>
    <name evidence="11" type="primary">rsxC</name>
    <name evidence="8" type="synonym">rnfC</name>
    <name evidence="11" type="ORF">JAZ04_20840</name>
</gene>
<feature type="binding site" evidence="8">
    <location>
        <position position="423"/>
    </location>
    <ligand>
        <name>[4Fe-4S] cluster</name>
        <dbReference type="ChEBI" id="CHEBI:49883"/>
        <label>2</label>
    </ligand>
</feature>
<dbReference type="Pfam" id="PF12838">
    <property type="entry name" value="Fer4_7"/>
    <property type="match status" value="1"/>
</dbReference>
<dbReference type="InterPro" id="IPR011538">
    <property type="entry name" value="Nuo51_FMN-bd"/>
</dbReference>
<name>A0A9E4K7H7_9GAMM</name>
<evidence type="ECO:0000256" key="5">
    <source>
        <dbReference type="ARBA" id="ARBA00022982"/>
    </source>
</evidence>
<dbReference type="Pfam" id="PF10531">
    <property type="entry name" value="SLBB"/>
    <property type="match status" value="1"/>
</dbReference>
<feature type="domain" description="4Fe-4S ferredoxin-type" evidence="10">
    <location>
        <begin position="368"/>
        <end position="398"/>
    </location>
</feature>
<feature type="binding site" evidence="8">
    <location>
        <position position="420"/>
    </location>
    <ligand>
        <name>[4Fe-4S] cluster</name>
        <dbReference type="ChEBI" id="CHEBI:49883"/>
        <label>2</label>
    </ligand>
</feature>
<dbReference type="Gene3D" id="3.30.70.20">
    <property type="match status" value="1"/>
</dbReference>
<comment type="caution">
    <text evidence="11">The sequence shown here is derived from an EMBL/GenBank/DDBJ whole genome shotgun (WGS) entry which is preliminary data.</text>
</comment>
<dbReference type="InterPro" id="IPR017900">
    <property type="entry name" value="4Fe4S_Fe_S_CS"/>
</dbReference>
<dbReference type="PROSITE" id="PS00198">
    <property type="entry name" value="4FE4S_FER_1"/>
    <property type="match status" value="1"/>
</dbReference>
<dbReference type="Pfam" id="PF13375">
    <property type="entry name" value="RnfC_N"/>
    <property type="match status" value="1"/>
</dbReference>
<feature type="compositionally biased region" description="Basic and acidic residues" evidence="9">
    <location>
        <begin position="544"/>
        <end position="563"/>
    </location>
</feature>
<evidence type="ECO:0000256" key="4">
    <source>
        <dbReference type="ARBA" id="ARBA00022737"/>
    </source>
</evidence>
<feature type="binding site" evidence="8">
    <location>
        <position position="427"/>
    </location>
    <ligand>
        <name>[4Fe-4S] cluster</name>
        <dbReference type="ChEBI" id="CHEBI:49883"/>
        <label>1</label>
    </ligand>
</feature>
<keyword evidence="8" id="KW-1003">Cell membrane</keyword>
<dbReference type="Gene3D" id="3.40.50.11540">
    <property type="entry name" value="NADH-ubiquinone oxidoreductase 51kDa subunit"/>
    <property type="match status" value="1"/>
</dbReference>
<feature type="domain" description="4Fe-4S ferredoxin-type" evidence="10">
    <location>
        <begin position="408"/>
        <end position="437"/>
    </location>
</feature>
<dbReference type="InterPro" id="IPR026902">
    <property type="entry name" value="RnfC_N"/>
</dbReference>
<organism evidence="11 12">
    <name type="scientific">Candidatus Thiodiazotropha lotti</name>
    <dbReference type="NCBI Taxonomy" id="2792787"/>
    <lineage>
        <taxon>Bacteria</taxon>
        <taxon>Pseudomonadati</taxon>
        <taxon>Pseudomonadota</taxon>
        <taxon>Gammaproteobacteria</taxon>
        <taxon>Chromatiales</taxon>
        <taxon>Sedimenticolaceae</taxon>
        <taxon>Candidatus Thiodiazotropha</taxon>
    </lineage>
</organism>
<protein>
    <recommendedName>
        <fullName evidence="8">Ion-translocating oxidoreductase complex subunit C</fullName>
        <ecNumber evidence="8">7.-.-.-</ecNumber>
    </recommendedName>
    <alternativeName>
        <fullName evidence="8">Rnf electron transport complex subunit C</fullName>
    </alternativeName>
</protein>
<dbReference type="PANTHER" id="PTHR43034:SF2">
    <property type="entry name" value="ION-TRANSLOCATING OXIDOREDUCTASE COMPLEX SUBUNIT C"/>
    <property type="match status" value="1"/>
</dbReference>
<dbReference type="PANTHER" id="PTHR43034">
    <property type="entry name" value="ION-TRANSLOCATING OXIDOREDUCTASE COMPLEX SUBUNIT C"/>
    <property type="match status" value="1"/>
</dbReference>
<feature type="binding site" evidence="8">
    <location>
        <position position="388"/>
    </location>
    <ligand>
        <name>[4Fe-4S] cluster</name>
        <dbReference type="ChEBI" id="CHEBI:49883"/>
        <label>2</label>
    </ligand>
</feature>
<dbReference type="GO" id="GO:0005886">
    <property type="term" value="C:plasma membrane"/>
    <property type="evidence" value="ECO:0007669"/>
    <property type="project" value="UniProtKB-SubCell"/>
</dbReference>
<dbReference type="FunFam" id="3.30.70.20:FF:000044">
    <property type="entry name" value="Ion-translocating oxidoreductase complex subunit C"/>
    <property type="match status" value="1"/>
</dbReference>
<evidence type="ECO:0000256" key="8">
    <source>
        <dbReference type="HAMAP-Rule" id="MF_00461"/>
    </source>
</evidence>
<keyword evidence="2 8" id="KW-0004">4Fe-4S</keyword>
<feature type="binding site" evidence="8">
    <location>
        <position position="381"/>
    </location>
    <ligand>
        <name>[4Fe-4S] cluster</name>
        <dbReference type="ChEBI" id="CHEBI:49883"/>
        <label>1</label>
    </ligand>
</feature>
<comment type="subunit">
    <text evidence="8">The complex is composed of six subunits: RnfA, RnfB, RnfC, RnfD, RnfE and RnfG.</text>
</comment>
<feature type="binding site" evidence="8">
    <location>
        <position position="417"/>
    </location>
    <ligand>
        <name>[4Fe-4S] cluster</name>
        <dbReference type="ChEBI" id="CHEBI:49883"/>
        <label>2</label>
    </ligand>
</feature>
<evidence type="ECO:0000256" key="1">
    <source>
        <dbReference type="ARBA" id="ARBA00022448"/>
    </source>
</evidence>
<dbReference type="HAMAP" id="MF_00461">
    <property type="entry name" value="RsxC_RnfC"/>
    <property type="match status" value="1"/>
</dbReference>
<dbReference type="Proteomes" id="UP000886687">
    <property type="component" value="Unassembled WGS sequence"/>
</dbReference>
<evidence type="ECO:0000256" key="6">
    <source>
        <dbReference type="ARBA" id="ARBA00023004"/>
    </source>
</evidence>
<dbReference type="EC" id="7.-.-.-" evidence="8"/>
<dbReference type="SUPFAM" id="SSF46548">
    <property type="entry name" value="alpha-helical ferredoxin"/>
    <property type="match status" value="1"/>
</dbReference>
<dbReference type="NCBIfam" id="NF003454">
    <property type="entry name" value="PRK05035.1"/>
    <property type="match status" value="1"/>
</dbReference>
<dbReference type="GO" id="GO:0022900">
    <property type="term" value="P:electron transport chain"/>
    <property type="evidence" value="ECO:0007669"/>
    <property type="project" value="UniProtKB-UniRule"/>
</dbReference>
<accession>A0A9E4K7H7</accession>
<keyword evidence="3 8" id="KW-0479">Metal-binding</keyword>
<dbReference type="InterPro" id="IPR010208">
    <property type="entry name" value="Ion_transpt_RnfC/RsxC"/>
</dbReference>
<comment type="cofactor">
    <cofactor evidence="8">
        <name>[4Fe-4S] cluster</name>
        <dbReference type="ChEBI" id="CHEBI:49883"/>
    </cofactor>
    <text evidence="8">Binds 2 [4Fe-4S] clusters per subunit.</text>
</comment>
<evidence type="ECO:0000256" key="9">
    <source>
        <dbReference type="SAM" id="MobiDB-lite"/>
    </source>
</evidence>
<evidence type="ECO:0000256" key="7">
    <source>
        <dbReference type="ARBA" id="ARBA00023014"/>
    </source>
</evidence>
<dbReference type="InterPro" id="IPR037225">
    <property type="entry name" value="Nuo51_FMN-bd_sf"/>
</dbReference>
<sequence>MYVESKKGKTRELWNFHGGLHLPDHKELSLQSPLQSIELPKRLVVPLQQHIGVTAQACVKPGDQVLKGQLIADSSAAVTAPLHAPTSGTVIEIVEHAIPHPSGLNGQCIVIEPDGEDRWADLPPPISDYRQTSADTLRQRIRASGIVGMGGATFPSAIKLNPGKPIKTLIINGAECEPYITCDDRLMRDQAAKVMDGARILQHLLQAEVCLIAIEDNKPEAILAMFEELRQEENIEVVRIPTIYPSGGEKQLIHILTGQEVPTSGLPAQIGTICHNVATTAAIADAVLQGRPLVSRLVTVTGEGIKNPGNYEVPIGMLASDLIEQAGGYQNNPQQLILGGPMMGFDLSTDRVPITKGSNCILCPTAEEAPRPEPAQACIRCGRCADVCPAHLLPQQMYWHSRAKDLEKVQDYNLFDCIECGCCSHVCPSHIPLVHYFRYAKAESWALEQERRESERAKQRHDFRVARLERLEAERKARLRKKKENLNAKPAGKKAAPKKDDKESKQAAIQAAMKRAAEKKAKLSQSPKNTENLTPAQQAQIEAVDERRKTATKVRENHSEPSA</sequence>
<keyword evidence="5 8" id="KW-0249">Electron transport</keyword>
<keyword evidence="6 8" id="KW-0408">Iron</keyword>
<comment type="subcellular location">
    <subcellularLocation>
        <location evidence="8">Cell inner membrane</location>
        <topology evidence="8">Peripheral membrane protein</topology>
    </subcellularLocation>
</comment>
<reference evidence="11" key="1">
    <citation type="journal article" date="2021" name="Proc. Natl. Acad. Sci. U.S.A.">
        <title>Global biogeography of chemosynthetic symbionts reveals both localized and globally distributed symbiont groups. .</title>
        <authorList>
            <person name="Osvatic J.T."/>
            <person name="Wilkins L.G.E."/>
            <person name="Leibrecht L."/>
            <person name="Leray M."/>
            <person name="Zauner S."/>
            <person name="Polzin J."/>
            <person name="Camacho Y."/>
            <person name="Gros O."/>
            <person name="van Gils J.A."/>
            <person name="Eisen J.A."/>
            <person name="Petersen J.M."/>
            <person name="Yuen B."/>
        </authorList>
    </citation>
    <scope>NUCLEOTIDE SEQUENCE</scope>
    <source>
        <strain evidence="11">MAGL173</strain>
    </source>
</reference>
<comment type="function">
    <text evidence="8">Part of a membrane-bound complex that couples electron transfer with translocation of ions across the membrane.</text>
</comment>
<keyword evidence="7 8" id="KW-0411">Iron-sulfur</keyword>
<keyword evidence="8" id="KW-1278">Translocase</keyword>
<keyword evidence="4 8" id="KW-0677">Repeat</keyword>
<dbReference type="GO" id="GO:0009055">
    <property type="term" value="F:electron transfer activity"/>
    <property type="evidence" value="ECO:0007669"/>
    <property type="project" value="InterPro"/>
</dbReference>
<feature type="region of interest" description="Disordered" evidence="9">
    <location>
        <begin position="478"/>
        <end position="563"/>
    </location>
</feature>
<dbReference type="InterPro" id="IPR017896">
    <property type="entry name" value="4Fe4S_Fe-S-bd"/>
</dbReference>
<dbReference type="GO" id="GO:0051539">
    <property type="term" value="F:4 iron, 4 sulfur cluster binding"/>
    <property type="evidence" value="ECO:0007669"/>
    <property type="project" value="UniProtKB-KW"/>
</dbReference>
<keyword evidence="1 8" id="KW-0813">Transport</keyword>
<proteinExistence type="inferred from homology"/>
<feature type="binding site" evidence="8">
    <location>
        <position position="384"/>
    </location>
    <ligand>
        <name>[4Fe-4S] cluster</name>
        <dbReference type="ChEBI" id="CHEBI:49883"/>
        <label>1</label>
    </ligand>
</feature>
<feature type="binding site" evidence="8">
    <location>
        <position position="378"/>
    </location>
    <ligand>
        <name>[4Fe-4S] cluster</name>
        <dbReference type="ChEBI" id="CHEBI:49883"/>
        <label>1</label>
    </ligand>
</feature>
<evidence type="ECO:0000256" key="2">
    <source>
        <dbReference type="ARBA" id="ARBA00022485"/>
    </source>
</evidence>
<evidence type="ECO:0000259" key="10">
    <source>
        <dbReference type="PROSITE" id="PS51379"/>
    </source>
</evidence>